<organism evidence="2">
    <name type="scientific">marine sediment metagenome</name>
    <dbReference type="NCBI Taxonomy" id="412755"/>
    <lineage>
        <taxon>unclassified sequences</taxon>
        <taxon>metagenomes</taxon>
        <taxon>ecological metagenomes</taxon>
    </lineage>
</organism>
<comment type="caution">
    <text evidence="2">The sequence shown here is derived from an EMBL/GenBank/DDBJ whole genome shotgun (WGS) entry which is preliminary data.</text>
</comment>
<reference evidence="2" key="1">
    <citation type="journal article" date="2015" name="Nature">
        <title>Complex archaea that bridge the gap between prokaryotes and eukaryotes.</title>
        <authorList>
            <person name="Spang A."/>
            <person name="Saw J.H."/>
            <person name="Jorgensen S.L."/>
            <person name="Zaremba-Niedzwiedzka K."/>
            <person name="Martijn J."/>
            <person name="Lind A.E."/>
            <person name="van Eijk R."/>
            <person name="Schleper C."/>
            <person name="Guy L."/>
            <person name="Ettema T.J."/>
        </authorList>
    </citation>
    <scope>NUCLEOTIDE SEQUENCE</scope>
</reference>
<feature type="transmembrane region" description="Helical" evidence="1">
    <location>
        <begin position="6"/>
        <end position="25"/>
    </location>
</feature>
<protein>
    <recommendedName>
        <fullName evidence="3">Phage tail tape measure protein domain-containing protein</fullName>
    </recommendedName>
</protein>
<keyword evidence="1" id="KW-0472">Membrane</keyword>
<dbReference type="AlphaFoldDB" id="A0A0F9B0S8"/>
<name>A0A0F9B0S8_9ZZZZ</name>
<evidence type="ECO:0008006" key="3">
    <source>
        <dbReference type="Google" id="ProtNLM"/>
    </source>
</evidence>
<feature type="transmembrane region" description="Helical" evidence="1">
    <location>
        <begin position="32"/>
        <end position="57"/>
    </location>
</feature>
<evidence type="ECO:0000313" key="2">
    <source>
        <dbReference type="EMBL" id="KKL07367.1"/>
    </source>
</evidence>
<feature type="transmembrane region" description="Helical" evidence="1">
    <location>
        <begin position="118"/>
        <end position="139"/>
    </location>
</feature>
<feature type="non-terminal residue" evidence="2">
    <location>
        <position position="1"/>
    </location>
</feature>
<feature type="transmembrane region" description="Helical" evidence="1">
    <location>
        <begin position="77"/>
        <end position="97"/>
    </location>
</feature>
<sequence length="330" mass="36721">LMVVGQLSLGLGSIIIFFGWIGTAIKFVGGFLMGLSGVAMIAIAIIIAIVIGMWVAWKENFMNMKQFVLNIWNSLKLAFGGLFDYFGGIVDFFMAIFRGDWRGAVEAVIRILSGLGRFFLGIFLALANIIVVIGIGIIRVFKFVVDKIVGFFKWLYEKIVGGSIIPDMIKAIIAWFWKLPKSVFDMFKSIVAGMWDVGKDIIQKMADGIKSMGRKVIDSILGLFPSWMRSGIESSGKIMINIVKNVTEKIKKAVSGGRKNDFIQRSGQAPISINPRDTLVGFKGSPPNLGGVPNITQENNYYGFTMEDLKRELDDRDRRLVDDLKRMVPP</sequence>
<evidence type="ECO:0000256" key="1">
    <source>
        <dbReference type="SAM" id="Phobius"/>
    </source>
</evidence>
<keyword evidence="1" id="KW-0812">Transmembrane</keyword>
<feature type="transmembrane region" description="Helical" evidence="1">
    <location>
        <begin position="159"/>
        <end position="177"/>
    </location>
</feature>
<gene>
    <name evidence="2" type="ORF">LCGC14_2586720</name>
</gene>
<accession>A0A0F9B0S8</accession>
<keyword evidence="1" id="KW-1133">Transmembrane helix</keyword>
<proteinExistence type="predicted"/>
<dbReference type="EMBL" id="LAZR01043320">
    <property type="protein sequence ID" value="KKL07367.1"/>
    <property type="molecule type" value="Genomic_DNA"/>
</dbReference>